<accession>A0A3D9L4E8</accession>
<reference evidence="2 3" key="1">
    <citation type="submission" date="2018-07" db="EMBL/GenBank/DDBJ databases">
        <title>Genomic Encyclopedia of Type Strains, Phase IV (KMG-IV): sequencing the most valuable type-strain genomes for metagenomic binning, comparative biology and taxonomic classification.</title>
        <authorList>
            <person name="Goeker M."/>
        </authorList>
    </citation>
    <scope>NUCLEOTIDE SEQUENCE [LARGE SCALE GENOMIC DNA]</scope>
    <source>
        <strain evidence="2 3">DSM 4134</strain>
    </source>
</reference>
<name>A0A3D9L4E8_MARFU</name>
<sequence length="119" mass="13708">MKRINSYIVRKNKDYYTADPIPLTNKNFKKALRLSYKRLLYLPVLLTLVIGFFVLPLIVFRTISGINLTLSLGISASIFFTMAILGPYLQIKLAFYNAKRNPKNGLRKHGILENMNLEK</sequence>
<evidence type="ECO:0000313" key="3">
    <source>
        <dbReference type="Proteomes" id="UP000256779"/>
    </source>
</evidence>
<feature type="transmembrane region" description="Helical" evidence="1">
    <location>
        <begin position="66"/>
        <end position="89"/>
    </location>
</feature>
<dbReference type="EMBL" id="QREG01000007">
    <property type="protein sequence ID" value="RED99807.1"/>
    <property type="molecule type" value="Genomic_DNA"/>
</dbReference>
<keyword evidence="1" id="KW-0812">Transmembrane</keyword>
<organism evidence="2 3">
    <name type="scientific">Marinoscillum furvescens DSM 4134</name>
    <dbReference type="NCBI Taxonomy" id="1122208"/>
    <lineage>
        <taxon>Bacteria</taxon>
        <taxon>Pseudomonadati</taxon>
        <taxon>Bacteroidota</taxon>
        <taxon>Cytophagia</taxon>
        <taxon>Cytophagales</taxon>
        <taxon>Reichenbachiellaceae</taxon>
        <taxon>Marinoscillum</taxon>
    </lineage>
</organism>
<evidence type="ECO:0000313" key="2">
    <source>
        <dbReference type="EMBL" id="RED99807.1"/>
    </source>
</evidence>
<comment type="caution">
    <text evidence="2">The sequence shown here is derived from an EMBL/GenBank/DDBJ whole genome shotgun (WGS) entry which is preliminary data.</text>
</comment>
<evidence type="ECO:0000256" key="1">
    <source>
        <dbReference type="SAM" id="Phobius"/>
    </source>
</evidence>
<proteinExistence type="predicted"/>
<keyword evidence="1" id="KW-0472">Membrane</keyword>
<feature type="transmembrane region" description="Helical" evidence="1">
    <location>
        <begin position="39"/>
        <end position="60"/>
    </location>
</feature>
<dbReference type="RefSeq" id="WP_115867828.1">
    <property type="nucleotide sequence ID" value="NZ_QREG01000007.1"/>
</dbReference>
<keyword evidence="3" id="KW-1185">Reference proteome</keyword>
<dbReference type="Proteomes" id="UP000256779">
    <property type="component" value="Unassembled WGS sequence"/>
</dbReference>
<gene>
    <name evidence="2" type="ORF">C7460_10789</name>
</gene>
<dbReference type="AlphaFoldDB" id="A0A3D9L4E8"/>
<protein>
    <submittedName>
        <fullName evidence="2">Uncharacterized protein</fullName>
    </submittedName>
</protein>
<keyword evidence="1" id="KW-1133">Transmembrane helix</keyword>